<dbReference type="STRING" id="1202772.A0A1V9Z9G3"/>
<dbReference type="OrthoDB" id="2276068at2759"/>
<keyword evidence="8 12" id="KW-0256">Endoplasmic reticulum</keyword>
<dbReference type="EC" id="2.4.1.131" evidence="3 12"/>
<keyword evidence="7" id="KW-0812">Transmembrane</keyword>
<reference evidence="15 16" key="1">
    <citation type="journal article" date="2014" name="Genome Biol. Evol.">
        <title>The secreted proteins of Achlya hypogyna and Thraustotheca clavata identify the ancestral oomycete secretome and reveal gene acquisitions by horizontal gene transfer.</title>
        <authorList>
            <person name="Misner I."/>
            <person name="Blouin N."/>
            <person name="Leonard G."/>
            <person name="Richards T.A."/>
            <person name="Lane C.E."/>
        </authorList>
    </citation>
    <scope>NUCLEOTIDE SEQUENCE [LARGE SCALE GENOMIC DNA]</scope>
    <source>
        <strain evidence="15 16">ATCC 48635</strain>
    </source>
</reference>
<keyword evidence="10" id="KW-0472">Membrane</keyword>
<dbReference type="Proteomes" id="UP000243579">
    <property type="component" value="Unassembled WGS sequence"/>
</dbReference>
<dbReference type="GO" id="GO:0004377">
    <property type="term" value="F:GDP-Man:Man(3)GlcNAc(2)-PP-Dol alpha-1,2-mannosyltransferase activity"/>
    <property type="evidence" value="ECO:0007669"/>
    <property type="project" value="UniProtKB-UniRule"/>
</dbReference>
<comment type="pathway">
    <text evidence="2 12">Protein modification; protein glycosylation.</text>
</comment>
<keyword evidence="16" id="KW-1185">Reference proteome</keyword>
<feature type="domain" description="Glycosyl transferase family 1" evidence="13">
    <location>
        <begin position="256"/>
        <end position="415"/>
    </location>
</feature>
<evidence type="ECO:0000259" key="13">
    <source>
        <dbReference type="Pfam" id="PF00534"/>
    </source>
</evidence>
<evidence type="ECO:0000256" key="2">
    <source>
        <dbReference type="ARBA" id="ARBA00004922"/>
    </source>
</evidence>
<dbReference type="EMBL" id="JNBR01000360">
    <property type="protein sequence ID" value="OQR94547.1"/>
    <property type="molecule type" value="Genomic_DNA"/>
</dbReference>
<evidence type="ECO:0000256" key="9">
    <source>
        <dbReference type="ARBA" id="ARBA00022989"/>
    </source>
</evidence>
<name>A0A1V9Z9G3_ACHHY</name>
<evidence type="ECO:0000256" key="4">
    <source>
        <dbReference type="ARBA" id="ARBA00022018"/>
    </source>
</evidence>
<dbReference type="Pfam" id="PF15924">
    <property type="entry name" value="ALG11_N"/>
    <property type="match status" value="1"/>
</dbReference>
<evidence type="ECO:0000256" key="7">
    <source>
        <dbReference type="ARBA" id="ARBA00022692"/>
    </source>
</evidence>
<comment type="function">
    <text evidence="12">GDP-Man:Man(3)GlcNAc(2)-PP-Dol alpha-1,2-mannosyltransferase that operates in the biosynthetic pathway of dolichol-linked oligosaccharides, the glycan precursors employed in protein asparagine (N)-glycosylation. The assembly of dolichol-linked oligosaccharides begins on the cytosolic side of the endoplasmic reticulum membrane and finishes in its lumen. The sequential addition of sugars to dolichol pyrophosphate produces dolichol-linked oligosaccharides containing fourteen sugars, including two GlcNAcs, nine mannoses and three glucoses. Once assembled, the oligosaccharide is transferred from the lipid to nascent proteins by oligosaccharyltransferases. Catalyzes, on the cytoplasmic face of the endoplasmic reticulum, the addition of the fourth and fifth mannose residues to the dolichol-linked oligosaccharide chain, to produce Man(5)GlcNAc(2)-PP-dolichol core oligosaccharide.</text>
</comment>
<feature type="domain" description="ALG11 mannosyltransferase N-terminal" evidence="14">
    <location>
        <begin position="31"/>
        <end position="235"/>
    </location>
</feature>
<evidence type="ECO:0000256" key="10">
    <source>
        <dbReference type="ARBA" id="ARBA00023136"/>
    </source>
</evidence>
<dbReference type="UniPathway" id="UPA00378"/>
<evidence type="ECO:0000256" key="11">
    <source>
        <dbReference type="ARBA" id="ARBA00045065"/>
    </source>
</evidence>
<dbReference type="CDD" id="cd03806">
    <property type="entry name" value="GT4_ALG11-like"/>
    <property type="match status" value="1"/>
</dbReference>
<evidence type="ECO:0000256" key="3">
    <source>
        <dbReference type="ARBA" id="ARBA00012645"/>
    </source>
</evidence>
<evidence type="ECO:0000256" key="6">
    <source>
        <dbReference type="ARBA" id="ARBA00022679"/>
    </source>
</evidence>
<dbReference type="GO" id="GO:0006487">
    <property type="term" value="P:protein N-linked glycosylation"/>
    <property type="evidence" value="ECO:0007669"/>
    <property type="project" value="TreeGrafter"/>
</dbReference>
<sequence>MIVAAAAAAPFLGLCGLLLLLRLWSYLCRNRTIGFFHPYAASGGGGERVLFCALQALPTTAHVVIYLGDAISAAQLLEDAHHRFNFEISDVKCKIDVVHLQYRHLLEAKYYPRFTLLGQSLGTLLVGLEAFVRHPVAVWIDTTGCAFTYPCAWLGGARVVTYTHYPTISMEMLGVVARRDVSYNNSADVAGSALKSMAKLWYYRCFAFLYGRVGAFADVVMVNSGWTFNHIRQLWRRTQPVVVYPPCGSASFEAFPLPGRAANALSVSQFRPEKDHSLQLAAAKLLIEAHPDVVAKTNFKLVLLGSCRGAEDEARVAALRAECAKLGITSRVEFVVNAPYAQLKSYLATSLIGLHTMRNEHFGIGVVEMMAAGMVVIAHNSGGPAEDIVKPGTGFLATSAQEYADRMFQVLTSKENELVQADARLSSRRFTDEVFQDAFLAAMAPVLEDLEP</sequence>
<comment type="caution">
    <text evidence="15">The sequence shown here is derived from an EMBL/GenBank/DDBJ whole genome shotgun (WGS) entry which is preliminary data.</text>
</comment>
<comment type="similarity">
    <text evidence="12">Belongs to the glycosyltransferase group 1 family. Glycosyltransferase 4 subfamily.</text>
</comment>
<organism evidence="15 16">
    <name type="scientific">Achlya hypogyna</name>
    <name type="common">Oomycete</name>
    <name type="synonym">Protoachlya hypogyna</name>
    <dbReference type="NCBI Taxonomy" id="1202772"/>
    <lineage>
        <taxon>Eukaryota</taxon>
        <taxon>Sar</taxon>
        <taxon>Stramenopiles</taxon>
        <taxon>Oomycota</taxon>
        <taxon>Saprolegniomycetes</taxon>
        <taxon>Saprolegniales</taxon>
        <taxon>Achlyaceae</taxon>
        <taxon>Achlya</taxon>
    </lineage>
</organism>
<keyword evidence="5 12" id="KW-0328">Glycosyltransferase</keyword>
<evidence type="ECO:0000256" key="12">
    <source>
        <dbReference type="RuleBase" id="RU367051"/>
    </source>
</evidence>
<comment type="subcellular location">
    <subcellularLocation>
        <location evidence="1">Endoplasmic reticulum membrane</location>
        <topology evidence="1">Single-pass membrane protein</topology>
    </subcellularLocation>
</comment>
<comment type="catalytic activity">
    <reaction evidence="11 12">
        <text>an alpha-D-Man-(1-&gt;3)-[alpha-D-Man-(1-&gt;6)]-beta-D-Man-(1-&gt;4)-beta-D-GlcNAc-(1-&gt;4)-alpha-D-GlcNAc-diphospho-di-trans,poly-cis-dolichol + 2 GDP-alpha-D-mannose = an alpha-D-Man-(1-&gt;2)-alpha-D-Man-(1-&gt;2)-alpha-D-Man-(1-&gt;3)-[alpha-D-Man-(1-&gt;6)]-beta-D-Man-(1-&gt;4)-beta-D-GlcNAc-(1-&gt;4)-alpha-D-GlcNAc-diphospho-di-trans,poly-cis-dolichol + 2 GDP + 2 H(+)</text>
        <dbReference type="Rhea" id="RHEA:29523"/>
        <dbReference type="Rhea" id="RHEA-COMP:19515"/>
        <dbReference type="Rhea" id="RHEA-COMP:19516"/>
        <dbReference type="ChEBI" id="CHEBI:15378"/>
        <dbReference type="ChEBI" id="CHEBI:57527"/>
        <dbReference type="ChEBI" id="CHEBI:58189"/>
        <dbReference type="ChEBI" id="CHEBI:132511"/>
        <dbReference type="ChEBI" id="CHEBI:132515"/>
        <dbReference type="EC" id="2.4.1.131"/>
    </reaction>
    <physiologicalReaction direction="left-to-right" evidence="11 12">
        <dbReference type="Rhea" id="RHEA:29524"/>
    </physiologicalReaction>
</comment>
<dbReference type="SUPFAM" id="SSF53756">
    <property type="entry name" value="UDP-Glycosyltransferase/glycogen phosphorylase"/>
    <property type="match status" value="1"/>
</dbReference>
<dbReference type="AlphaFoldDB" id="A0A1V9Z9G3"/>
<keyword evidence="6 12" id="KW-0808">Transferase</keyword>
<dbReference type="InterPro" id="IPR001296">
    <property type="entry name" value="Glyco_trans_1"/>
</dbReference>
<dbReference type="Gene3D" id="3.40.50.2000">
    <property type="entry name" value="Glycogen Phosphorylase B"/>
    <property type="match status" value="1"/>
</dbReference>
<evidence type="ECO:0000313" key="16">
    <source>
        <dbReference type="Proteomes" id="UP000243579"/>
    </source>
</evidence>
<evidence type="ECO:0000313" key="15">
    <source>
        <dbReference type="EMBL" id="OQR94547.1"/>
    </source>
</evidence>
<evidence type="ECO:0000256" key="1">
    <source>
        <dbReference type="ARBA" id="ARBA00004389"/>
    </source>
</evidence>
<dbReference type="PANTHER" id="PTHR45919">
    <property type="entry name" value="GDP-MAN:MAN(3)GLCNAC(2)-PP-DOL ALPHA-1,2-MANNOSYLTRANSFERASE"/>
    <property type="match status" value="1"/>
</dbReference>
<gene>
    <name evidence="15" type="ORF">ACHHYP_01138</name>
</gene>
<keyword evidence="9" id="KW-1133">Transmembrane helix</keyword>
<dbReference type="Pfam" id="PF00534">
    <property type="entry name" value="Glycos_transf_1"/>
    <property type="match status" value="1"/>
</dbReference>
<evidence type="ECO:0000256" key="8">
    <source>
        <dbReference type="ARBA" id="ARBA00022824"/>
    </source>
</evidence>
<dbReference type="InterPro" id="IPR038013">
    <property type="entry name" value="ALG11"/>
</dbReference>
<evidence type="ECO:0000256" key="5">
    <source>
        <dbReference type="ARBA" id="ARBA00022676"/>
    </source>
</evidence>
<evidence type="ECO:0000259" key="14">
    <source>
        <dbReference type="Pfam" id="PF15924"/>
    </source>
</evidence>
<protein>
    <recommendedName>
        <fullName evidence="4 12">GDP-Man:Man(3)GlcNAc(2)-PP-Dol alpha-1,2-mannosyltransferase</fullName>
        <ecNumber evidence="3 12">2.4.1.131</ecNumber>
    </recommendedName>
</protein>
<dbReference type="InterPro" id="IPR031814">
    <property type="entry name" value="ALG11_N"/>
</dbReference>
<dbReference type="GO" id="GO:0005789">
    <property type="term" value="C:endoplasmic reticulum membrane"/>
    <property type="evidence" value="ECO:0007669"/>
    <property type="project" value="UniProtKB-SubCell"/>
</dbReference>
<dbReference type="PANTHER" id="PTHR45919:SF1">
    <property type="entry name" value="GDP-MAN:MAN(3)GLCNAC(2)-PP-DOL ALPHA-1,2-MANNOSYLTRANSFERASE"/>
    <property type="match status" value="1"/>
</dbReference>
<accession>A0A1V9Z9G3</accession>
<proteinExistence type="inferred from homology"/>